<organism evidence="1 2">
    <name type="scientific">Sinorhizobium phage phiM9</name>
    <dbReference type="NCBI Taxonomy" id="1636182"/>
    <lineage>
        <taxon>Viruses</taxon>
        <taxon>Duplodnaviria</taxon>
        <taxon>Heunggongvirae</taxon>
        <taxon>Uroviricota</taxon>
        <taxon>Caudoviricetes</taxon>
        <taxon>Pootjesviridae</taxon>
        <taxon>Emnonavirus</taxon>
        <taxon>Emnonavirus phiM9</taxon>
    </lineage>
</organism>
<dbReference type="KEGG" id="vg:26517687"/>
<accession>A0A0F6R5P7</accession>
<protein>
    <recommendedName>
        <fullName evidence="3">HD domain-containing protein</fullName>
    </recommendedName>
</protein>
<evidence type="ECO:0000313" key="1">
    <source>
        <dbReference type="EMBL" id="AKE44635.1"/>
    </source>
</evidence>
<sequence length="196" mass="22627">MTDLLLKQFEVTRGSNTIVRNHTTVTNSPPNSYNVGNHVGGCVQTLLLCFPRASTALIRWMAFHDYSEYETGDIVGSAKVKHPTLGKVVKEIEDKIEEEYQILVGYDLTELEKIVVDYVDRAELLLWCFEQYEMGCRTKRFLNMMKRVDQKVLQLKNEFVDERPLQPSAYEMHLHDGVVRLSQVVAARYREANVQL</sequence>
<dbReference type="GeneID" id="26517687"/>
<name>A0A0F6R5P7_9CAUD</name>
<proteinExistence type="predicted"/>
<dbReference type="RefSeq" id="YP_009189389.1">
    <property type="nucleotide sequence ID" value="NC_028676.1"/>
</dbReference>
<dbReference type="EMBL" id="KP881232">
    <property type="protein sequence ID" value="AKE44635.1"/>
    <property type="molecule type" value="Genomic_DNA"/>
</dbReference>
<evidence type="ECO:0008006" key="3">
    <source>
        <dbReference type="Google" id="ProtNLM"/>
    </source>
</evidence>
<gene>
    <name evidence="1" type="ORF">Sm_phiM9_004</name>
</gene>
<reference evidence="2" key="2">
    <citation type="submission" date="2015-03" db="EMBL/GenBank/DDBJ databases">
        <title>The genome and structure of Sinorhizobium meliloti phage phiM9.</title>
        <authorList>
            <person name="Johnson M.C."/>
            <person name="Tatum K.B."/>
            <person name="Lynn J.S."/>
            <person name="Brewer T.E."/>
            <person name="Washburn B.K."/>
            <person name="Stroupe M.E."/>
            <person name="Jones K.M."/>
        </authorList>
    </citation>
    <scope>NUCLEOTIDE SEQUENCE [LARGE SCALE GENOMIC DNA]</scope>
</reference>
<reference evidence="1 2" key="1">
    <citation type="journal article" date="2015" name="J. Virol.">
        <title>Sinorhizobium meliloti Phage ?M9 Defines a New Group of T4 Superfamily Phages with Unusual Genomic Features but a Common T=16 Capsid.</title>
        <authorList>
            <person name="Johnson M.C."/>
            <person name="Tatum K.B."/>
            <person name="Lynn J.S."/>
            <person name="Brewer T.E."/>
            <person name="Lu S."/>
            <person name="Washburn B.K."/>
            <person name="Stroupe M.E."/>
            <person name="Jones K.M."/>
        </authorList>
    </citation>
    <scope>NUCLEOTIDE SEQUENCE [LARGE SCALE GENOMIC DNA]</scope>
</reference>
<keyword evidence="2" id="KW-1185">Reference proteome</keyword>
<dbReference type="Proteomes" id="UP000033804">
    <property type="component" value="Segment"/>
</dbReference>
<dbReference type="SUPFAM" id="SSF109604">
    <property type="entry name" value="HD-domain/PDEase-like"/>
    <property type="match status" value="1"/>
</dbReference>
<dbReference type="Gene3D" id="1.10.3210.10">
    <property type="entry name" value="Hypothetical protein af1432"/>
    <property type="match status" value="1"/>
</dbReference>
<evidence type="ECO:0000313" key="2">
    <source>
        <dbReference type="Proteomes" id="UP000033804"/>
    </source>
</evidence>